<dbReference type="Pfam" id="PF21158">
    <property type="entry name" value="flgK_1st_1"/>
    <property type="match status" value="1"/>
</dbReference>
<evidence type="ECO:0000259" key="10">
    <source>
        <dbReference type="Pfam" id="PF21158"/>
    </source>
</evidence>
<dbReference type="InterPro" id="IPR049119">
    <property type="entry name" value="FlgK_D2-like"/>
</dbReference>
<keyword evidence="6" id="KW-0975">Bacterial flagellum</keyword>
<evidence type="ECO:0000256" key="4">
    <source>
        <dbReference type="ARBA" id="ARBA00016244"/>
    </source>
</evidence>
<evidence type="ECO:0000313" key="13">
    <source>
        <dbReference type="Proteomes" id="UP000000233"/>
    </source>
</evidence>
<gene>
    <name evidence="12" type="primary">flgK</name>
    <name evidence="12" type="ordered locus">PST_1397</name>
</gene>
<dbReference type="PANTHER" id="PTHR30033:SF1">
    <property type="entry name" value="FLAGELLAR HOOK-ASSOCIATED PROTEIN 1"/>
    <property type="match status" value="1"/>
</dbReference>
<evidence type="ECO:0000313" key="12">
    <source>
        <dbReference type="EMBL" id="ABP79088.1"/>
    </source>
</evidence>
<feature type="domain" description="Flagellar basal body rod protein N-terminal" evidence="8">
    <location>
        <begin position="7"/>
        <end position="34"/>
    </location>
</feature>
<dbReference type="PROSITE" id="PS00588">
    <property type="entry name" value="FLAGELLA_BB_ROD"/>
    <property type="match status" value="1"/>
</dbReference>
<dbReference type="GO" id="GO:0009424">
    <property type="term" value="C:bacterial-type flagellum hook"/>
    <property type="evidence" value="ECO:0007669"/>
    <property type="project" value="InterPro"/>
</dbReference>
<keyword evidence="12" id="KW-0966">Cell projection</keyword>
<dbReference type="eggNOG" id="COG1256">
    <property type="taxonomic scope" value="Bacteria"/>
</dbReference>
<evidence type="ECO:0000256" key="7">
    <source>
        <dbReference type="SAM" id="SignalP"/>
    </source>
</evidence>
<evidence type="ECO:0000256" key="5">
    <source>
        <dbReference type="ARBA" id="ARBA00022525"/>
    </source>
</evidence>
<comment type="similarity">
    <text evidence="3">Belongs to the flagella basal body rod proteins family.</text>
</comment>
<dbReference type="RefSeq" id="WP_011912569.1">
    <property type="nucleotide sequence ID" value="NC_009434.1"/>
</dbReference>
<reference evidence="12 13" key="1">
    <citation type="journal article" date="2008" name="Proc. Natl. Acad. Sci. U.S.A.">
        <title>Nitrogen fixation island and rhizosphere competence traits in the genome of root-associated Pseudomonas stutzeri A1501.</title>
        <authorList>
            <person name="Yan Y."/>
            <person name="Yang J."/>
            <person name="Dou Y."/>
            <person name="Chen M."/>
            <person name="Ping S."/>
            <person name="Peng J."/>
            <person name="Lu W."/>
            <person name="Zhang W."/>
            <person name="Yao Z."/>
            <person name="Li H."/>
            <person name="Liu W."/>
            <person name="He S."/>
            <person name="Geng L."/>
            <person name="Zhang X."/>
            <person name="Yang F."/>
            <person name="Yu H."/>
            <person name="Zhan Y."/>
            <person name="Li D."/>
            <person name="Lin Z."/>
            <person name="Wang Y."/>
            <person name="Elmerich C."/>
            <person name="Lin M."/>
            <person name="Jin Q."/>
        </authorList>
    </citation>
    <scope>NUCLEOTIDE SEQUENCE [LARGE SCALE GENOMIC DNA]</scope>
    <source>
        <strain evidence="12 13">A1501</strain>
    </source>
</reference>
<evidence type="ECO:0000259" key="9">
    <source>
        <dbReference type="Pfam" id="PF06429"/>
    </source>
</evidence>
<evidence type="ECO:0000259" key="8">
    <source>
        <dbReference type="Pfam" id="PF00460"/>
    </source>
</evidence>
<dbReference type="InterPro" id="IPR001444">
    <property type="entry name" value="Flag_bb_rod_N"/>
</dbReference>
<feature type="signal peptide" evidence="7">
    <location>
        <begin position="1"/>
        <end position="20"/>
    </location>
</feature>
<keyword evidence="12" id="KW-0969">Cilium</keyword>
<keyword evidence="12" id="KW-0282">Flagellum</keyword>
<sequence>MASLISIGLSGLSASQTALATTGNNIANVDTAGYSRQSVVQKSASAEFIGVGYVGNGTTVADVRRIYSEYLNTQLRTSTGLDAEAQTYLTQINQTDALLADSTTGISSVLSSFFEALQTAAENPTDASARALLLTNASGLAERFSSVYSQLADQNTYINSQLSSMAEQVNQLASSIANYNQAIVQASASGATPNDLLDARDQALVDLSELIGVTVVMEGNNANVFIGSGQPLVMGNTASTLTAEPSTTDPTRLNLMLTSGYSSVDVTSVVSGGSISGLVRYREEVLDPTLNELGRLALVIADQVNSQLGQGIDLNGDFGTSLFSDINSALAASQRSLAQAGNSAGSGNLSVYIEDSSKLSTSDYEVTFSSATGYSVRRLSDGADLGSYDLSDDPAPVIDGFSLAMEAGTVAAGDKFTIIPTRTAAGSIGVVMTDASKLAFAAPLVATSSSGNYGTGSISSVALASGSALDIYDAAANADTQASIQNAMPVKLVFDAASGSAQGYTLYDVQGNALGTGSIVPGQSNTVTVSIAANPPSVPSAFEFELAISGSPAAGDSFTVAFNADSDSDNRNALALLDLQTASTIGKHSITSTYSQLIETVGAKASQAALDASATSTILSQATANRESVSGVNLDEEAANLIKFQQYYTAAAQVIKAAQQMFDTIINTL</sequence>
<feature type="domain" description="Flagellar hook-associated protein 1 D2-like" evidence="10">
    <location>
        <begin position="338"/>
        <end position="420"/>
    </location>
</feature>
<evidence type="ECO:0000256" key="2">
    <source>
        <dbReference type="ARBA" id="ARBA00004613"/>
    </source>
</evidence>
<keyword evidence="5" id="KW-0964">Secreted</keyword>
<proteinExistence type="inferred from homology"/>
<evidence type="ECO:0000256" key="6">
    <source>
        <dbReference type="ARBA" id="ARBA00023143"/>
    </source>
</evidence>
<dbReference type="InterPro" id="IPR002371">
    <property type="entry name" value="FlgK"/>
</dbReference>
<evidence type="ECO:0000256" key="3">
    <source>
        <dbReference type="ARBA" id="ARBA00009677"/>
    </source>
</evidence>
<dbReference type="InterPro" id="IPR010930">
    <property type="entry name" value="Flg_bb/hook_C_dom"/>
</dbReference>
<organism evidence="12 13">
    <name type="scientific">Stutzerimonas stutzeri (strain A1501)</name>
    <name type="common">Pseudomonas stutzeri</name>
    <dbReference type="NCBI Taxonomy" id="379731"/>
    <lineage>
        <taxon>Bacteria</taxon>
        <taxon>Pseudomonadati</taxon>
        <taxon>Pseudomonadota</taxon>
        <taxon>Gammaproteobacteria</taxon>
        <taxon>Pseudomonadales</taxon>
        <taxon>Pseudomonadaceae</taxon>
        <taxon>Stutzerimonas</taxon>
    </lineage>
</organism>
<keyword evidence="13" id="KW-1185">Reference proteome</keyword>
<comment type="subcellular location">
    <subcellularLocation>
        <location evidence="1">Bacterial flagellum</location>
    </subcellularLocation>
    <subcellularLocation>
        <location evidence="2">Secreted</location>
    </subcellularLocation>
</comment>
<evidence type="ECO:0000259" key="11">
    <source>
        <dbReference type="Pfam" id="PF22638"/>
    </source>
</evidence>
<dbReference type="Pfam" id="PF22638">
    <property type="entry name" value="FlgK_D1"/>
    <property type="match status" value="1"/>
</dbReference>
<feature type="domain" description="Flagellar basal-body/hook protein C-terminal" evidence="9">
    <location>
        <begin position="629"/>
        <end position="667"/>
    </location>
</feature>
<feature type="domain" description="Flagellar hook-associated protein FlgK helical" evidence="11">
    <location>
        <begin position="93"/>
        <end position="323"/>
    </location>
</feature>
<feature type="chain" id="PRO_5002675475" description="Flagellar hook-associated protein 1" evidence="7">
    <location>
        <begin position="21"/>
        <end position="669"/>
    </location>
</feature>
<dbReference type="InterPro" id="IPR053927">
    <property type="entry name" value="FlgK_helical"/>
</dbReference>
<dbReference type="GO" id="GO:0005576">
    <property type="term" value="C:extracellular region"/>
    <property type="evidence" value="ECO:0007669"/>
    <property type="project" value="UniProtKB-SubCell"/>
</dbReference>
<dbReference type="NCBIfam" id="TIGR02492">
    <property type="entry name" value="flgK_ends"/>
    <property type="match status" value="1"/>
</dbReference>
<protein>
    <recommendedName>
        <fullName evidence="4">Flagellar hook-associated protein 1</fullName>
    </recommendedName>
</protein>
<dbReference type="KEGG" id="psa:PST_1397"/>
<dbReference type="HOGENOM" id="CLU_012762_0_0_6"/>
<dbReference type="InterPro" id="IPR019776">
    <property type="entry name" value="Flagellar_basal_body_rod_CS"/>
</dbReference>
<dbReference type="Pfam" id="PF00460">
    <property type="entry name" value="Flg_bb_rod"/>
    <property type="match status" value="1"/>
</dbReference>
<accession>A4VJD7</accession>
<dbReference type="Proteomes" id="UP000000233">
    <property type="component" value="Chromosome"/>
</dbReference>
<dbReference type="PANTHER" id="PTHR30033">
    <property type="entry name" value="FLAGELLAR HOOK-ASSOCIATED PROTEIN 1"/>
    <property type="match status" value="1"/>
</dbReference>
<name>A4VJD7_STUS1</name>
<dbReference type="SUPFAM" id="SSF64518">
    <property type="entry name" value="Phase 1 flagellin"/>
    <property type="match status" value="2"/>
</dbReference>
<dbReference type="AlphaFoldDB" id="A4VJD7"/>
<dbReference type="GO" id="GO:0005198">
    <property type="term" value="F:structural molecule activity"/>
    <property type="evidence" value="ECO:0007669"/>
    <property type="project" value="InterPro"/>
</dbReference>
<dbReference type="GO" id="GO:0044780">
    <property type="term" value="P:bacterial-type flagellum assembly"/>
    <property type="evidence" value="ECO:0007669"/>
    <property type="project" value="InterPro"/>
</dbReference>
<dbReference type="EMBL" id="CP000304">
    <property type="protein sequence ID" value="ABP79088.1"/>
    <property type="molecule type" value="Genomic_DNA"/>
</dbReference>
<dbReference type="PRINTS" id="PR01005">
    <property type="entry name" value="FLGHOOKAP1"/>
</dbReference>
<keyword evidence="7" id="KW-0732">Signal</keyword>
<evidence type="ECO:0000256" key="1">
    <source>
        <dbReference type="ARBA" id="ARBA00004365"/>
    </source>
</evidence>
<dbReference type="Pfam" id="PF06429">
    <property type="entry name" value="Flg_bbr_C"/>
    <property type="match status" value="1"/>
</dbReference>